<reference evidence="9" key="1">
    <citation type="journal article" date="2014" name="Nat. Genet.">
        <title>A reference genome for common bean and genome-wide analysis of dual domestications.</title>
        <authorList>
            <person name="Schmutz J."/>
            <person name="McClean P.E."/>
            <person name="Mamidi S."/>
            <person name="Wu G.A."/>
            <person name="Cannon S.B."/>
            <person name="Grimwood J."/>
            <person name="Jenkins J."/>
            <person name="Shu S."/>
            <person name="Song Q."/>
            <person name="Chavarro C."/>
            <person name="Torres-Torres M."/>
            <person name="Geffroy V."/>
            <person name="Moghaddam S.M."/>
            <person name="Gao D."/>
            <person name="Abernathy B."/>
            <person name="Barry K."/>
            <person name="Blair M."/>
            <person name="Brick M.A."/>
            <person name="Chovatia M."/>
            <person name="Gepts P."/>
            <person name="Goodstein D.M."/>
            <person name="Gonzales M."/>
            <person name="Hellsten U."/>
            <person name="Hyten D.L."/>
            <person name="Jia G."/>
            <person name="Kelly J.D."/>
            <person name="Kudrna D."/>
            <person name="Lee R."/>
            <person name="Richard M.M."/>
            <person name="Miklas P.N."/>
            <person name="Osorno J.M."/>
            <person name="Rodrigues J."/>
            <person name="Thareau V."/>
            <person name="Urrea C.A."/>
            <person name="Wang M."/>
            <person name="Yu Y."/>
            <person name="Zhang M."/>
            <person name="Wing R.A."/>
            <person name="Cregan P.B."/>
            <person name="Rokhsar D.S."/>
            <person name="Jackson S.A."/>
        </authorList>
    </citation>
    <scope>NUCLEOTIDE SEQUENCE [LARGE SCALE GENOMIC DNA]</scope>
    <source>
        <strain evidence="9">cv. G19833</strain>
    </source>
</reference>
<dbReference type="OMA" id="HPRPYHA"/>
<dbReference type="EMBL" id="CM002294">
    <property type="protein sequence ID" value="ESW17310.1"/>
    <property type="molecule type" value="Genomic_DNA"/>
</dbReference>
<organism evidence="8 9">
    <name type="scientific">Phaseolus vulgaris</name>
    <name type="common">Kidney bean</name>
    <name type="synonym">French bean</name>
    <dbReference type="NCBI Taxonomy" id="3885"/>
    <lineage>
        <taxon>Eukaryota</taxon>
        <taxon>Viridiplantae</taxon>
        <taxon>Streptophyta</taxon>
        <taxon>Embryophyta</taxon>
        <taxon>Tracheophyta</taxon>
        <taxon>Spermatophyta</taxon>
        <taxon>Magnoliopsida</taxon>
        <taxon>eudicotyledons</taxon>
        <taxon>Gunneridae</taxon>
        <taxon>Pentapetalae</taxon>
        <taxon>rosids</taxon>
        <taxon>fabids</taxon>
        <taxon>Fabales</taxon>
        <taxon>Fabaceae</taxon>
        <taxon>Papilionoideae</taxon>
        <taxon>50 kb inversion clade</taxon>
        <taxon>NPAAA clade</taxon>
        <taxon>indigoferoid/millettioid clade</taxon>
        <taxon>Phaseoleae</taxon>
        <taxon>Phaseolus</taxon>
    </lineage>
</organism>
<dbReference type="GO" id="GO:0017025">
    <property type="term" value="F:TBP-class protein binding"/>
    <property type="evidence" value="ECO:0007669"/>
    <property type="project" value="TreeGrafter"/>
</dbReference>
<evidence type="ECO:0000256" key="3">
    <source>
        <dbReference type="ARBA" id="ARBA00023015"/>
    </source>
</evidence>
<feature type="compositionally biased region" description="Polar residues" evidence="6">
    <location>
        <begin position="319"/>
        <end position="358"/>
    </location>
</feature>
<dbReference type="CDD" id="cd07981">
    <property type="entry name" value="HFD_TAF12"/>
    <property type="match status" value="1"/>
</dbReference>
<feature type="compositionally biased region" description="Low complexity" evidence="6">
    <location>
        <begin position="276"/>
        <end position="301"/>
    </location>
</feature>
<dbReference type="FunFam" id="1.10.20.10:FF:000011">
    <property type="entry name" value="Transcription initiation factor TFIID subunit 12"/>
    <property type="match status" value="1"/>
</dbReference>
<keyword evidence="3" id="KW-0805">Transcription regulation</keyword>
<dbReference type="GO" id="GO:0005669">
    <property type="term" value="C:transcription factor TFIID complex"/>
    <property type="evidence" value="ECO:0007669"/>
    <property type="project" value="InterPro"/>
</dbReference>
<keyword evidence="9" id="KW-1185">Reference proteome</keyword>
<dbReference type="STRING" id="3885.V7BJT6"/>
<feature type="compositionally biased region" description="Low complexity" evidence="6">
    <location>
        <begin position="126"/>
        <end position="140"/>
    </location>
</feature>
<dbReference type="eggNOG" id="KOG1142">
    <property type="taxonomic scope" value="Eukaryota"/>
</dbReference>
<feature type="compositionally biased region" description="Low complexity" evidence="6">
    <location>
        <begin position="32"/>
        <end position="49"/>
    </location>
</feature>
<dbReference type="Gene3D" id="1.10.20.10">
    <property type="entry name" value="Histone, subunit A"/>
    <property type="match status" value="1"/>
</dbReference>
<dbReference type="Gramene" id="ESW17310">
    <property type="protein sequence ID" value="ESW17310"/>
    <property type="gene ID" value="PHAVU_007G228800g"/>
</dbReference>
<name>V7BJT6_PHAVU</name>
<evidence type="ECO:0000259" key="7">
    <source>
        <dbReference type="Pfam" id="PF03847"/>
    </source>
</evidence>
<protein>
    <recommendedName>
        <fullName evidence="7">Transcription initiation factor TFIID subunit 12 domain-containing protein</fullName>
    </recommendedName>
</protein>
<feature type="compositionally biased region" description="Polar residues" evidence="6">
    <location>
        <begin position="154"/>
        <end position="166"/>
    </location>
</feature>
<feature type="domain" description="Transcription initiation factor TFIID subunit 12" evidence="7">
    <location>
        <begin position="367"/>
        <end position="434"/>
    </location>
</feature>
<dbReference type="GO" id="GO:0003677">
    <property type="term" value="F:DNA binding"/>
    <property type="evidence" value="ECO:0007669"/>
    <property type="project" value="TreeGrafter"/>
</dbReference>
<evidence type="ECO:0000256" key="2">
    <source>
        <dbReference type="ARBA" id="ARBA00007530"/>
    </source>
</evidence>
<sequence>MDSQAPATGATARSAAEPSQPQPAKSSPPLPQSSTSSTPPISAPTHSSPNPNPGPSPSPGPSQNQPPNPKPPTPTPPQPRPPQSFNRTLPPSQPQFQHFSSAPPPASAPGAAAAPRGGMAIGVPAHHQSPSPPFSSSFGQHFGGLGRTGVNVAESASNSSTSQVRTPVQGMGMLGSQMRPGGIAAHQQRPVQSSLRPPSSAPNTQPGGSQSFQGHGIMRPSSVGSPATPSQGASQSVQSLNQPWLSSGPLGKPPLPSTAYRQQLNPPSMQQRSHIPPQQQSTPISSQQQQQQQPSLSNQSQEHFGQQVQPSRAPHHVPHQQQVTRLQGPGNQKPSSLVAAQTSAVQTGSQSRLTNVDTEESCNSILSKRSIHELVNQVDPLEKLDPEVADILVDIAENFLESIIRSGCSLAKHRKSTTLEAKDILLHLEKNWNMTLPGFGGDEIKSYRRQITSDIHKERLSAIKKSMTATELAHAKGSAGQASGSAKGNQAKTPMNIIGSPNLKNS</sequence>
<dbReference type="PANTHER" id="PTHR12264">
    <property type="entry name" value="TRANSCRIPTION INITIATION FACTOR TFIID SUBUNIT 12"/>
    <property type="match status" value="1"/>
</dbReference>
<dbReference type="Proteomes" id="UP000000226">
    <property type="component" value="Chromosome 7"/>
</dbReference>
<feature type="region of interest" description="Disordered" evidence="6">
    <location>
        <begin position="1"/>
        <end position="358"/>
    </location>
</feature>
<gene>
    <name evidence="8" type="ORF">PHAVU_007G228800g</name>
</gene>
<dbReference type="Pfam" id="PF03847">
    <property type="entry name" value="TFIID_20kDa"/>
    <property type="match status" value="1"/>
</dbReference>
<feature type="compositionally biased region" description="Polar residues" evidence="6">
    <location>
        <begin position="85"/>
        <end position="99"/>
    </location>
</feature>
<evidence type="ECO:0000256" key="1">
    <source>
        <dbReference type="ARBA" id="ARBA00004123"/>
    </source>
</evidence>
<dbReference type="InterPro" id="IPR003228">
    <property type="entry name" value="TFIID_TAF12_dom"/>
</dbReference>
<feature type="compositionally biased region" description="Polar residues" evidence="6">
    <location>
        <begin position="222"/>
        <end position="242"/>
    </location>
</feature>
<dbReference type="InterPro" id="IPR037794">
    <property type="entry name" value="TAF12"/>
</dbReference>
<feature type="compositionally biased region" description="Low complexity" evidence="6">
    <location>
        <begin position="475"/>
        <end position="491"/>
    </location>
</feature>
<dbReference type="InterPro" id="IPR009072">
    <property type="entry name" value="Histone-fold"/>
</dbReference>
<dbReference type="GO" id="GO:0046982">
    <property type="term" value="F:protein heterodimerization activity"/>
    <property type="evidence" value="ECO:0007669"/>
    <property type="project" value="InterPro"/>
</dbReference>
<evidence type="ECO:0000256" key="5">
    <source>
        <dbReference type="ARBA" id="ARBA00023242"/>
    </source>
</evidence>
<accession>V7BJT6</accession>
<dbReference type="SUPFAM" id="SSF47113">
    <property type="entry name" value="Histone-fold"/>
    <property type="match status" value="1"/>
</dbReference>
<feature type="region of interest" description="Disordered" evidence="6">
    <location>
        <begin position="474"/>
        <end position="506"/>
    </location>
</feature>
<dbReference type="OrthoDB" id="2193432at2759"/>
<dbReference type="GO" id="GO:0000124">
    <property type="term" value="C:SAGA complex"/>
    <property type="evidence" value="ECO:0007669"/>
    <property type="project" value="InterPro"/>
</dbReference>
<dbReference type="AlphaFoldDB" id="V7BJT6"/>
<keyword evidence="5" id="KW-0539">Nucleus</keyword>
<comment type="similarity">
    <text evidence="2">Belongs to the TAF12 family.</text>
</comment>
<dbReference type="PhylomeDB" id="V7BJT6"/>
<dbReference type="SMR" id="V7BJT6"/>
<evidence type="ECO:0000256" key="6">
    <source>
        <dbReference type="SAM" id="MobiDB-lite"/>
    </source>
</evidence>
<proteinExistence type="inferred from homology"/>
<feature type="compositionally biased region" description="Polar residues" evidence="6">
    <location>
        <begin position="259"/>
        <end position="273"/>
    </location>
</feature>
<dbReference type="PANTHER" id="PTHR12264:SF21">
    <property type="entry name" value="TRANSCRIPTION INITIATION FACTOR TFIID SUBUNIT 12"/>
    <property type="match status" value="1"/>
</dbReference>
<keyword evidence="4" id="KW-0804">Transcription</keyword>
<feature type="compositionally biased region" description="Polar residues" evidence="6">
    <location>
        <begin position="189"/>
        <end position="213"/>
    </location>
</feature>
<feature type="compositionally biased region" description="Low complexity" evidence="6">
    <location>
        <begin position="1"/>
        <end position="25"/>
    </location>
</feature>
<feature type="compositionally biased region" description="Pro residues" evidence="6">
    <location>
        <begin position="50"/>
        <end position="82"/>
    </location>
</feature>
<dbReference type="GO" id="GO:0051123">
    <property type="term" value="P:RNA polymerase II preinitiation complex assembly"/>
    <property type="evidence" value="ECO:0007669"/>
    <property type="project" value="TreeGrafter"/>
</dbReference>
<evidence type="ECO:0000256" key="4">
    <source>
        <dbReference type="ARBA" id="ARBA00023163"/>
    </source>
</evidence>
<feature type="compositionally biased region" description="Low complexity" evidence="6">
    <location>
        <begin position="108"/>
        <end position="118"/>
    </location>
</feature>
<evidence type="ECO:0000313" key="8">
    <source>
        <dbReference type="EMBL" id="ESW17310.1"/>
    </source>
</evidence>
<comment type="subcellular location">
    <subcellularLocation>
        <location evidence="1">Nucleus</location>
    </subcellularLocation>
</comment>
<evidence type="ECO:0000313" key="9">
    <source>
        <dbReference type="Proteomes" id="UP000000226"/>
    </source>
</evidence>